<evidence type="ECO:0000313" key="2">
    <source>
        <dbReference type="Proteomes" id="UP000593567"/>
    </source>
</evidence>
<evidence type="ECO:0000313" key="1">
    <source>
        <dbReference type="EMBL" id="KAF6029945.1"/>
    </source>
</evidence>
<organism evidence="1 2">
    <name type="scientific">Bugula neritina</name>
    <name type="common">Brown bryozoan</name>
    <name type="synonym">Sertularia neritina</name>
    <dbReference type="NCBI Taxonomy" id="10212"/>
    <lineage>
        <taxon>Eukaryota</taxon>
        <taxon>Metazoa</taxon>
        <taxon>Spiralia</taxon>
        <taxon>Lophotrochozoa</taxon>
        <taxon>Bryozoa</taxon>
        <taxon>Gymnolaemata</taxon>
        <taxon>Cheilostomatida</taxon>
        <taxon>Flustrina</taxon>
        <taxon>Buguloidea</taxon>
        <taxon>Bugulidae</taxon>
        <taxon>Bugula</taxon>
    </lineage>
</organism>
<proteinExistence type="predicted"/>
<sequence>MLYIMVIFSVHHNPAFTHPLHLKLKDVPLPDTLLLETSMAALPRTTLLPPQQPQKVILLQLAKDLVLLLRRDQLLHTAGGILLQLMG</sequence>
<dbReference type="AlphaFoldDB" id="A0A7J7JVR1"/>
<comment type="caution">
    <text evidence="1">The sequence shown here is derived from an EMBL/GenBank/DDBJ whole genome shotgun (WGS) entry which is preliminary data.</text>
</comment>
<accession>A0A7J7JVR1</accession>
<gene>
    <name evidence="1" type="ORF">EB796_011733</name>
</gene>
<name>A0A7J7JVR1_BUGNE</name>
<keyword evidence="2" id="KW-1185">Reference proteome</keyword>
<protein>
    <submittedName>
        <fullName evidence="1">Uncharacterized protein</fullName>
    </submittedName>
</protein>
<dbReference type="EMBL" id="VXIV02001774">
    <property type="protein sequence ID" value="KAF6029945.1"/>
    <property type="molecule type" value="Genomic_DNA"/>
</dbReference>
<dbReference type="Proteomes" id="UP000593567">
    <property type="component" value="Unassembled WGS sequence"/>
</dbReference>
<reference evidence="1" key="1">
    <citation type="submission" date="2020-06" db="EMBL/GenBank/DDBJ databases">
        <title>Draft genome of Bugula neritina, a colonial animal packing powerful symbionts and potential medicines.</title>
        <authorList>
            <person name="Rayko M."/>
        </authorList>
    </citation>
    <scope>NUCLEOTIDE SEQUENCE [LARGE SCALE GENOMIC DNA]</scope>
    <source>
        <strain evidence="1">Kwan_BN1</strain>
    </source>
</reference>